<dbReference type="STRING" id="542762.A0A4S4F0B4"/>
<keyword evidence="7" id="KW-1185">Reference proteome</keyword>
<evidence type="ECO:0000256" key="2">
    <source>
        <dbReference type="PROSITE-ProRule" id="PRU00176"/>
    </source>
</evidence>
<feature type="domain" description="RRM" evidence="5">
    <location>
        <begin position="284"/>
        <end position="363"/>
    </location>
</feature>
<dbReference type="InterPro" id="IPR003954">
    <property type="entry name" value="RRM_euk-type"/>
</dbReference>
<evidence type="ECO:0000313" key="6">
    <source>
        <dbReference type="EMBL" id="THG22394.1"/>
    </source>
</evidence>
<dbReference type="InterPro" id="IPR012677">
    <property type="entry name" value="Nucleotide-bd_a/b_plait_sf"/>
</dbReference>
<feature type="compositionally biased region" description="Polar residues" evidence="3">
    <location>
        <begin position="370"/>
        <end position="386"/>
    </location>
</feature>
<dbReference type="GO" id="GO:0009535">
    <property type="term" value="C:chloroplast thylakoid membrane"/>
    <property type="evidence" value="ECO:0007669"/>
    <property type="project" value="TreeGrafter"/>
</dbReference>
<keyword evidence="4" id="KW-0472">Membrane</keyword>
<dbReference type="GO" id="GO:0003729">
    <property type="term" value="F:mRNA binding"/>
    <property type="evidence" value="ECO:0007669"/>
    <property type="project" value="TreeGrafter"/>
</dbReference>
<accession>A0A4S4F0B4</accession>
<feature type="transmembrane region" description="Helical" evidence="4">
    <location>
        <begin position="55"/>
        <end position="77"/>
    </location>
</feature>
<dbReference type="Pfam" id="PF00076">
    <property type="entry name" value="RRM_1"/>
    <property type="match status" value="2"/>
</dbReference>
<dbReference type="Proteomes" id="UP000306102">
    <property type="component" value="Unassembled WGS sequence"/>
</dbReference>
<dbReference type="AlphaFoldDB" id="A0A4S4F0B4"/>
<feature type="region of interest" description="Disordered" evidence="3">
    <location>
        <begin position="366"/>
        <end position="395"/>
    </location>
</feature>
<keyword evidence="4" id="KW-1133">Transmembrane helix</keyword>
<dbReference type="SUPFAM" id="SSF54928">
    <property type="entry name" value="RNA-binding domain, RBD"/>
    <property type="match status" value="2"/>
</dbReference>
<dbReference type="InterPro" id="IPR050502">
    <property type="entry name" value="Euk_RNA-bind_prot"/>
</dbReference>
<keyword evidence="4" id="KW-0812">Transmembrane</keyword>
<comment type="caution">
    <text evidence="6">The sequence shown here is derived from an EMBL/GenBank/DDBJ whole genome shotgun (WGS) entry which is preliminary data.</text>
</comment>
<evidence type="ECO:0000256" key="1">
    <source>
        <dbReference type="ARBA" id="ARBA00022884"/>
    </source>
</evidence>
<keyword evidence="1 2" id="KW-0694">RNA-binding</keyword>
<feature type="domain" description="RRM" evidence="5">
    <location>
        <begin position="189"/>
        <end position="266"/>
    </location>
</feature>
<dbReference type="SMART" id="SM00360">
    <property type="entry name" value="RRM"/>
    <property type="match status" value="2"/>
</dbReference>
<sequence>MRVLFCRKEKSPQTPLSSRESTFCSLSLPRQEHSSQWLCNLQSWSSKQTDDSVKILCVCVCVCVCVWFNSMAFARLLCFPLTSQFSTQQQLLFFSQTTPLSSYPPKPPQFSPTLFPHLSSLSLSYSSSLSPLSHTLSIKTHKPNNFLFIASSSTQPQATIDTPEVEEDSEVGVEQQVAEEEEFDEASQTRVLAQNVPWASTADDIRALFEKFGTVVDVELSMHNKTRNRGLAFVTMGSHEEALAALTNLESSEFEGRSLKLNWARPKKEKPSPVVRQSKPGPIHNLFVANLPYQARAKDLREFFNSENGNVASTEIIFHDNPRRSAGYGFVSFFTKEEAEAALSSFQGKMFMERPIRVARSRRFLRQGTKENLQSKNASTKSSPDTEQSEEADAA</sequence>
<evidence type="ECO:0000259" key="5">
    <source>
        <dbReference type="PROSITE" id="PS50102"/>
    </source>
</evidence>
<evidence type="ECO:0000256" key="3">
    <source>
        <dbReference type="SAM" id="MobiDB-lite"/>
    </source>
</evidence>
<gene>
    <name evidence="6" type="ORF">TEA_012614</name>
</gene>
<dbReference type="EMBL" id="SDRB02000879">
    <property type="protein sequence ID" value="THG22394.1"/>
    <property type="molecule type" value="Genomic_DNA"/>
</dbReference>
<evidence type="ECO:0000256" key="4">
    <source>
        <dbReference type="SAM" id="Phobius"/>
    </source>
</evidence>
<dbReference type="GO" id="GO:1901259">
    <property type="term" value="P:chloroplast rRNA processing"/>
    <property type="evidence" value="ECO:0007669"/>
    <property type="project" value="TreeGrafter"/>
</dbReference>
<dbReference type="SMART" id="SM00361">
    <property type="entry name" value="RRM_1"/>
    <property type="match status" value="2"/>
</dbReference>
<dbReference type="PANTHER" id="PTHR48025">
    <property type="entry name" value="OS02G0815200 PROTEIN"/>
    <property type="match status" value="1"/>
</dbReference>
<dbReference type="InterPro" id="IPR000504">
    <property type="entry name" value="RRM_dom"/>
</dbReference>
<dbReference type="InterPro" id="IPR035979">
    <property type="entry name" value="RBD_domain_sf"/>
</dbReference>
<protein>
    <recommendedName>
        <fullName evidence="5">RRM domain-containing protein</fullName>
    </recommendedName>
</protein>
<proteinExistence type="predicted"/>
<name>A0A4S4F0B4_CAMSN</name>
<dbReference type="PROSITE" id="PS50102">
    <property type="entry name" value="RRM"/>
    <property type="match status" value="2"/>
</dbReference>
<dbReference type="PANTHER" id="PTHR48025:SF17">
    <property type="entry name" value="28 KDA RIBONUCLEOPROTEIN, CHLOROPLASTIC"/>
    <property type="match status" value="1"/>
</dbReference>
<organism evidence="6 7">
    <name type="scientific">Camellia sinensis var. sinensis</name>
    <name type="common">China tea</name>
    <dbReference type="NCBI Taxonomy" id="542762"/>
    <lineage>
        <taxon>Eukaryota</taxon>
        <taxon>Viridiplantae</taxon>
        <taxon>Streptophyta</taxon>
        <taxon>Embryophyta</taxon>
        <taxon>Tracheophyta</taxon>
        <taxon>Spermatophyta</taxon>
        <taxon>Magnoliopsida</taxon>
        <taxon>eudicotyledons</taxon>
        <taxon>Gunneridae</taxon>
        <taxon>Pentapetalae</taxon>
        <taxon>asterids</taxon>
        <taxon>Ericales</taxon>
        <taxon>Theaceae</taxon>
        <taxon>Camellia</taxon>
    </lineage>
</organism>
<evidence type="ECO:0000313" key="7">
    <source>
        <dbReference type="Proteomes" id="UP000306102"/>
    </source>
</evidence>
<dbReference type="Gene3D" id="3.30.70.330">
    <property type="match status" value="2"/>
</dbReference>
<reference evidence="6 7" key="1">
    <citation type="journal article" date="2018" name="Proc. Natl. Acad. Sci. U.S.A.">
        <title>Draft genome sequence of Camellia sinensis var. sinensis provides insights into the evolution of the tea genome and tea quality.</title>
        <authorList>
            <person name="Wei C."/>
            <person name="Yang H."/>
            <person name="Wang S."/>
            <person name="Zhao J."/>
            <person name="Liu C."/>
            <person name="Gao L."/>
            <person name="Xia E."/>
            <person name="Lu Y."/>
            <person name="Tai Y."/>
            <person name="She G."/>
            <person name="Sun J."/>
            <person name="Cao H."/>
            <person name="Tong W."/>
            <person name="Gao Q."/>
            <person name="Li Y."/>
            <person name="Deng W."/>
            <person name="Jiang X."/>
            <person name="Wang W."/>
            <person name="Chen Q."/>
            <person name="Zhang S."/>
            <person name="Li H."/>
            <person name="Wu J."/>
            <person name="Wang P."/>
            <person name="Li P."/>
            <person name="Shi C."/>
            <person name="Zheng F."/>
            <person name="Jian J."/>
            <person name="Huang B."/>
            <person name="Shan D."/>
            <person name="Shi M."/>
            <person name="Fang C."/>
            <person name="Yue Y."/>
            <person name="Li F."/>
            <person name="Li D."/>
            <person name="Wei S."/>
            <person name="Han B."/>
            <person name="Jiang C."/>
            <person name="Yin Y."/>
            <person name="Xia T."/>
            <person name="Zhang Z."/>
            <person name="Bennetzen J.L."/>
            <person name="Zhao S."/>
            <person name="Wan X."/>
        </authorList>
    </citation>
    <scope>NUCLEOTIDE SEQUENCE [LARGE SCALE GENOMIC DNA]</scope>
    <source>
        <strain evidence="7">cv. Shuchazao</strain>
        <tissue evidence="6">Leaf</tissue>
    </source>
</reference>